<feature type="transmembrane region" description="Helical" evidence="7">
    <location>
        <begin position="170"/>
        <end position="196"/>
    </location>
</feature>
<evidence type="ECO:0000256" key="3">
    <source>
        <dbReference type="ARBA" id="ARBA00022989"/>
    </source>
</evidence>
<evidence type="ECO:0000256" key="5">
    <source>
        <dbReference type="ARBA" id="ARBA00038359"/>
    </source>
</evidence>
<protein>
    <submittedName>
        <fullName evidence="9">(Perigord truffle) hypothetical protein</fullName>
    </submittedName>
</protein>
<dbReference type="AlphaFoldDB" id="D5G4K2"/>
<dbReference type="Pfam" id="PF20684">
    <property type="entry name" value="Fung_rhodopsin"/>
    <property type="match status" value="1"/>
</dbReference>
<evidence type="ECO:0000256" key="7">
    <source>
        <dbReference type="SAM" id="Phobius"/>
    </source>
</evidence>
<dbReference type="GO" id="GO:0016020">
    <property type="term" value="C:membrane"/>
    <property type="evidence" value="ECO:0007669"/>
    <property type="project" value="UniProtKB-SubCell"/>
</dbReference>
<keyword evidence="2 7" id="KW-0812">Transmembrane</keyword>
<comment type="subcellular location">
    <subcellularLocation>
        <location evidence="1">Membrane</location>
        <topology evidence="1">Multi-pass membrane protein</topology>
    </subcellularLocation>
</comment>
<feature type="transmembrane region" description="Helical" evidence="7">
    <location>
        <begin position="128"/>
        <end position="150"/>
    </location>
</feature>
<reference evidence="9 10" key="1">
    <citation type="journal article" date="2010" name="Nature">
        <title>Perigord black truffle genome uncovers evolutionary origins and mechanisms of symbiosis.</title>
        <authorList>
            <person name="Martin F."/>
            <person name="Kohler A."/>
            <person name="Murat C."/>
            <person name="Balestrini R."/>
            <person name="Coutinho P.M."/>
            <person name="Jaillon O."/>
            <person name="Montanini B."/>
            <person name="Morin E."/>
            <person name="Noel B."/>
            <person name="Percudani R."/>
            <person name="Porcel B."/>
            <person name="Rubini A."/>
            <person name="Amicucci A."/>
            <person name="Amselem J."/>
            <person name="Anthouard V."/>
            <person name="Arcioni S."/>
            <person name="Artiguenave F."/>
            <person name="Aury J.M."/>
            <person name="Ballario P."/>
            <person name="Bolchi A."/>
            <person name="Brenna A."/>
            <person name="Brun A."/>
            <person name="Buee M."/>
            <person name="Cantarel B."/>
            <person name="Chevalier G."/>
            <person name="Couloux A."/>
            <person name="Da Silva C."/>
            <person name="Denoeud F."/>
            <person name="Duplessis S."/>
            <person name="Ghignone S."/>
            <person name="Hilselberger B."/>
            <person name="Iotti M."/>
            <person name="Marcais B."/>
            <person name="Mello A."/>
            <person name="Miranda M."/>
            <person name="Pacioni G."/>
            <person name="Quesneville H."/>
            <person name="Riccioni C."/>
            <person name="Ruotolo R."/>
            <person name="Splivallo R."/>
            <person name="Stocchi V."/>
            <person name="Tisserant E."/>
            <person name="Viscomi A.R."/>
            <person name="Zambonelli A."/>
            <person name="Zampieri E."/>
            <person name="Henrissat B."/>
            <person name="Lebrun M.H."/>
            <person name="Paolocci F."/>
            <person name="Bonfante P."/>
            <person name="Ottonello S."/>
            <person name="Wincker P."/>
        </authorList>
    </citation>
    <scope>NUCLEOTIDE SEQUENCE [LARGE SCALE GENOMIC DNA]</scope>
    <source>
        <strain evidence="9 10">Mel28</strain>
    </source>
</reference>
<dbReference type="KEGG" id="tml:GSTUM_00004192001"/>
<name>D5G4K2_TUBMM</name>
<feature type="region of interest" description="Disordered" evidence="6">
    <location>
        <begin position="321"/>
        <end position="347"/>
    </location>
</feature>
<dbReference type="HOGENOM" id="CLU_028200_0_2_1"/>
<gene>
    <name evidence="9" type="ORF">GSTUM_00004192001</name>
</gene>
<feature type="transmembrane region" description="Helical" evidence="7">
    <location>
        <begin position="245"/>
        <end position="265"/>
    </location>
</feature>
<proteinExistence type="inferred from homology"/>
<sequence length="383" mass="41699">MVDEPNSMNYPEDRREVVLGVNAACLGCTILFVGLRSYARFSVKGLGTDDVLIFLATLCSIGLFVTCLFAMKYGMGRHVGTISSEELVVYTKMTWIGGLVHTASTAFVKASLLALYLRLSPSRAYRSLSYISLVLVVGHAVSGLTVTTFQCTPVPYLWDKTIKGRCIRTGIFHFVNAGVNVLTNVLICALPMPMLWGVQLPKRQKLGLCVVFSLGALACTASIIRLLCLRGLLKSHDPTWTIVNSFTWSIIELHAIILAACIPSFRTLMGRHFPNPLGSSYYSHSTPGSMRMKTKLGRHTHYRVKHHMPYALGSMDTREHTTNHIEGGGGVGGGGGLDDKDRDEGGGMMVVGGDGESEILFIEVPDGGIIKTTEVEVRVVERG</sequence>
<organism evidence="9 10">
    <name type="scientific">Tuber melanosporum (strain Mel28)</name>
    <name type="common">Perigord black truffle</name>
    <dbReference type="NCBI Taxonomy" id="656061"/>
    <lineage>
        <taxon>Eukaryota</taxon>
        <taxon>Fungi</taxon>
        <taxon>Dikarya</taxon>
        <taxon>Ascomycota</taxon>
        <taxon>Pezizomycotina</taxon>
        <taxon>Pezizomycetes</taxon>
        <taxon>Pezizales</taxon>
        <taxon>Tuberaceae</taxon>
        <taxon>Tuber</taxon>
    </lineage>
</organism>
<comment type="similarity">
    <text evidence="5">Belongs to the SAT4 family.</text>
</comment>
<evidence type="ECO:0000313" key="10">
    <source>
        <dbReference type="Proteomes" id="UP000006911"/>
    </source>
</evidence>
<dbReference type="PANTHER" id="PTHR33048">
    <property type="entry name" value="PTH11-LIKE INTEGRAL MEMBRANE PROTEIN (AFU_ORTHOLOGUE AFUA_5G11245)"/>
    <property type="match status" value="1"/>
</dbReference>
<dbReference type="eggNOG" id="ENOG502SHQF">
    <property type="taxonomic scope" value="Eukaryota"/>
</dbReference>
<dbReference type="GeneID" id="9188383"/>
<accession>D5G4K2</accession>
<evidence type="ECO:0000256" key="1">
    <source>
        <dbReference type="ARBA" id="ARBA00004141"/>
    </source>
</evidence>
<dbReference type="RefSeq" id="XP_002835288.1">
    <property type="nucleotide sequence ID" value="XM_002835242.1"/>
</dbReference>
<dbReference type="InterPro" id="IPR052337">
    <property type="entry name" value="SAT4-like"/>
</dbReference>
<keyword evidence="3 7" id="KW-1133">Transmembrane helix</keyword>
<dbReference type="Proteomes" id="UP000006911">
    <property type="component" value="Unassembled WGS sequence"/>
</dbReference>
<feature type="domain" description="Rhodopsin" evidence="8">
    <location>
        <begin position="35"/>
        <end position="270"/>
    </location>
</feature>
<feature type="transmembrane region" description="Helical" evidence="7">
    <location>
        <begin position="208"/>
        <end position="233"/>
    </location>
</feature>
<feature type="transmembrane region" description="Helical" evidence="7">
    <location>
        <begin position="51"/>
        <end position="75"/>
    </location>
</feature>
<evidence type="ECO:0000256" key="2">
    <source>
        <dbReference type="ARBA" id="ARBA00022692"/>
    </source>
</evidence>
<dbReference type="InParanoid" id="D5G4K2"/>
<feature type="transmembrane region" description="Helical" evidence="7">
    <location>
        <begin position="17"/>
        <end position="39"/>
    </location>
</feature>
<dbReference type="PANTHER" id="PTHR33048:SF114">
    <property type="entry name" value="MEMBRANE PROTEIN PTH11-LIKE, PUTATIVE (AFU_ORTHOLOGUE AFUA_7G06620)-RELATED"/>
    <property type="match status" value="1"/>
</dbReference>
<evidence type="ECO:0000259" key="8">
    <source>
        <dbReference type="Pfam" id="PF20684"/>
    </source>
</evidence>
<evidence type="ECO:0000256" key="6">
    <source>
        <dbReference type="SAM" id="MobiDB-lite"/>
    </source>
</evidence>
<keyword evidence="10" id="KW-1185">Reference proteome</keyword>
<feature type="transmembrane region" description="Helical" evidence="7">
    <location>
        <begin position="95"/>
        <end position="116"/>
    </location>
</feature>
<feature type="compositionally biased region" description="Gly residues" evidence="6">
    <location>
        <begin position="326"/>
        <end position="336"/>
    </location>
</feature>
<keyword evidence="4 7" id="KW-0472">Membrane</keyword>
<evidence type="ECO:0000313" key="9">
    <source>
        <dbReference type="EMBL" id="CAZ79445.1"/>
    </source>
</evidence>
<dbReference type="EMBL" id="FN429988">
    <property type="protein sequence ID" value="CAZ79445.1"/>
    <property type="molecule type" value="Genomic_DNA"/>
</dbReference>
<dbReference type="InterPro" id="IPR049326">
    <property type="entry name" value="Rhodopsin_dom_fungi"/>
</dbReference>
<evidence type="ECO:0000256" key="4">
    <source>
        <dbReference type="ARBA" id="ARBA00023136"/>
    </source>
</evidence>